<dbReference type="InterPro" id="IPR038389">
    <property type="entry name" value="PSMG2_sf"/>
</dbReference>
<name>X1K5A5_9ZZZZ</name>
<accession>X1K5A5</accession>
<protein>
    <submittedName>
        <fullName evidence="1">Uncharacterized protein</fullName>
    </submittedName>
</protein>
<proteinExistence type="predicted"/>
<evidence type="ECO:0000313" key="1">
    <source>
        <dbReference type="EMBL" id="GAH77243.1"/>
    </source>
</evidence>
<organism evidence="1">
    <name type="scientific">marine sediment metagenome</name>
    <dbReference type="NCBI Taxonomy" id="412755"/>
    <lineage>
        <taxon>unclassified sequences</taxon>
        <taxon>metagenomes</taxon>
        <taxon>ecological metagenomes</taxon>
    </lineage>
</organism>
<dbReference type="AlphaFoldDB" id="X1K5A5"/>
<sequence>MPGAFLTDIHHLSEPTMYGSATDNKLREYLHSYHIADAPLMNIAHNLNAWLLGMAKSKNIDAIGLVSEIPAYKPEERNIRACR</sequence>
<feature type="non-terminal residue" evidence="1">
    <location>
        <position position="83"/>
    </location>
</feature>
<dbReference type="SUPFAM" id="SSF159659">
    <property type="entry name" value="Cgl1923-like"/>
    <property type="match status" value="1"/>
</dbReference>
<dbReference type="EMBL" id="BARU01040353">
    <property type="protein sequence ID" value="GAH77243.1"/>
    <property type="molecule type" value="Genomic_DNA"/>
</dbReference>
<reference evidence="1" key="1">
    <citation type="journal article" date="2014" name="Front. Microbiol.">
        <title>High frequency of phylogenetically diverse reductive dehalogenase-homologous genes in deep subseafloor sedimentary metagenomes.</title>
        <authorList>
            <person name="Kawai M."/>
            <person name="Futagami T."/>
            <person name="Toyoda A."/>
            <person name="Takaki Y."/>
            <person name="Nishi S."/>
            <person name="Hori S."/>
            <person name="Arai W."/>
            <person name="Tsubouchi T."/>
            <person name="Morono Y."/>
            <person name="Uchiyama I."/>
            <person name="Ito T."/>
            <person name="Fujiyama A."/>
            <person name="Inagaki F."/>
            <person name="Takami H."/>
        </authorList>
    </citation>
    <scope>NUCLEOTIDE SEQUENCE</scope>
    <source>
        <strain evidence="1">Expedition CK06-06</strain>
    </source>
</reference>
<dbReference type="Gene3D" id="3.40.50.10900">
    <property type="entry name" value="PAC-like subunit"/>
    <property type="match status" value="1"/>
</dbReference>
<gene>
    <name evidence="1" type="ORF">S03H2_62395</name>
</gene>
<comment type="caution">
    <text evidence="1">The sequence shown here is derived from an EMBL/GenBank/DDBJ whole genome shotgun (WGS) entry which is preliminary data.</text>
</comment>